<dbReference type="Proteomes" id="UP001182908">
    <property type="component" value="Chromosome"/>
</dbReference>
<dbReference type="GO" id="GO:0030490">
    <property type="term" value="P:maturation of SSU-rRNA"/>
    <property type="evidence" value="ECO:0007669"/>
    <property type="project" value="TreeGrafter"/>
</dbReference>
<evidence type="ECO:0000256" key="1">
    <source>
        <dbReference type="ARBA" id="ARBA00022722"/>
    </source>
</evidence>
<dbReference type="Gene3D" id="3.40.50.1010">
    <property type="entry name" value="5'-nuclease"/>
    <property type="match status" value="1"/>
</dbReference>
<dbReference type="Pfam" id="PF17146">
    <property type="entry name" value="PIN_6"/>
    <property type="match status" value="1"/>
</dbReference>
<dbReference type="EMBL" id="CP133592">
    <property type="protein sequence ID" value="WMW23891.1"/>
    <property type="molecule type" value="Genomic_DNA"/>
</dbReference>
<dbReference type="GO" id="GO:0030688">
    <property type="term" value="C:preribosome, small subunit precursor"/>
    <property type="evidence" value="ECO:0007669"/>
    <property type="project" value="TreeGrafter"/>
</dbReference>
<dbReference type="GO" id="GO:0004521">
    <property type="term" value="F:RNA endonuclease activity"/>
    <property type="evidence" value="ECO:0007669"/>
    <property type="project" value="TreeGrafter"/>
</dbReference>
<protein>
    <submittedName>
        <fullName evidence="5">DNA-binding protein</fullName>
    </submittedName>
</protein>
<dbReference type="SUPFAM" id="SSF88723">
    <property type="entry name" value="PIN domain-like"/>
    <property type="match status" value="1"/>
</dbReference>
<evidence type="ECO:0000259" key="4">
    <source>
        <dbReference type="Pfam" id="PF17146"/>
    </source>
</evidence>
<dbReference type="RefSeq" id="WP_309309709.1">
    <property type="nucleotide sequence ID" value="NZ_CP133592.1"/>
</dbReference>
<keyword evidence="5" id="KW-0238">DNA-binding</keyword>
<sequence length="159" mass="17804">MDYYIADSAVFIMGSGIEPHRIITIPSVVNELKSNEAAMRFDLARESGARVEMPEDDLREKVLQTANKTKDCEELSSTDIDILAKALEYKGNSVLLTDDYAVQNVAKVLGLEVKPVAQKKIKDVLVWQKQCTGCRRKFDSGDVCPVCGSPLKKRRKRKI</sequence>
<dbReference type="GO" id="GO:0046872">
    <property type="term" value="F:metal ion binding"/>
    <property type="evidence" value="ECO:0007669"/>
    <property type="project" value="UniProtKB-KW"/>
</dbReference>
<dbReference type="Gene3D" id="2.20.28.10">
    <property type="match status" value="1"/>
</dbReference>
<keyword evidence="6" id="KW-1185">Reference proteome</keyword>
<keyword evidence="3" id="KW-0378">Hydrolase</keyword>
<dbReference type="GO" id="GO:0016787">
    <property type="term" value="F:hydrolase activity"/>
    <property type="evidence" value="ECO:0007669"/>
    <property type="project" value="UniProtKB-KW"/>
</dbReference>
<evidence type="ECO:0000313" key="6">
    <source>
        <dbReference type="Proteomes" id="UP001182908"/>
    </source>
</evidence>
<accession>A0AA51YHW9</accession>
<gene>
    <name evidence="5" type="ORF">RE474_07200</name>
</gene>
<name>A0AA51YHW9_9EURY</name>
<dbReference type="PANTHER" id="PTHR12814:SF2">
    <property type="entry name" value="RNA-BINDING PROTEIN NOB1"/>
    <property type="match status" value="1"/>
</dbReference>
<dbReference type="GeneID" id="84232491"/>
<organism evidence="5 6">
    <name type="scientific">Methanolobus sediminis</name>
    <dbReference type="NCBI Taxonomy" id="3072978"/>
    <lineage>
        <taxon>Archaea</taxon>
        <taxon>Methanobacteriati</taxon>
        <taxon>Methanobacteriota</taxon>
        <taxon>Stenosarchaea group</taxon>
        <taxon>Methanomicrobia</taxon>
        <taxon>Methanosarcinales</taxon>
        <taxon>Methanosarcinaceae</taxon>
        <taxon>Methanolobus</taxon>
    </lineage>
</organism>
<evidence type="ECO:0000256" key="2">
    <source>
        <dbReference type="ARBA" id="ARBA00022723"/>
    </source>
</evidence>
<keyword evidence="2" id="KW-0479">Metal-binding</keyword>
<dbReference type="PANTHER" id="PTHR12814">
    <property type="entry name" value="RNA-BINDING PROTEIN NOB1"/>
    <property type="match status" value="1"/>
</dbReference>
<dbReference type="AlphaFoldDB" id="A0AA51YHW9"/>
<dbReference type="CDD" id="cd09876">
    <property type="entry name" value="PIN_Nob1-like"/>
    <property type="match status" value="1"/>
</dbReference>
<proteinExistence type="predicted"/>
<dbReference type="InterPro" id="IPR033411">
    <property type="entry name" value="Ribonuclease_PIN"/>
</dbReference>
<evidence type="ECO:0000256" key="3">
    <source>
        <dbReference type="ARBA" id="ARBA00022801"/>
    </source>
</evidence>
<feature type="domain" description="Ribonuclease PIN" evidence="4">
    <location>
        <begin position="5"/>
        <end position="88"/>
    </location>
</feature>
<reference evidence="5 6" key="1">
    <citation type="submission" date="2023-08" db="EMBL/GenBank/DDBJ databases">
        <title>Methanolobus mangrovi sp. nov. and Methanolobus sediminis sp. nov, two novel methylotrophic methanogens isolated from mangrove sediments in China.</title>
        <authorList>
            <person name="Zhou J."/>
        </authorList>
    </citation>
    <scope>NUCLEOTIDE SEQUENCE [LARGE SCALE GENOMIC DNA]</scope>
    <source>
        <strain evidence="5 6">FTZ6</strain>
    </source>
</reference>
<keyword evidence="1" id="KW-0540">Nuclease</keyword>
<evidence type="ECO:0000313" key="5">
    <source>
        <dbReference type="EMBL" id="WMW23891.1"/>
    </source>
</evidence>
<dbReference type="InterPro" id="IPR029060">
    <property type="entry name" value="PIN-like_dom_sf"/>
</dbReference>
<dbReference type="KEGG" id="mseb:RE474_07200"/>
<dbReference type="GO" id="GO:0003677">
    <property type="term" value="F:DNA binding"/>
    <property type="evidence" value="ECO:0007669"/>
    <property type="project" value="UniProtKB-KW"/>
</dbReference>
<dbReference type="InterPro" id="IPR039907">
    <property type="entry name" value="NOB1"/>
</dbReference>